<reference evidence="2 3" key="1">
    <citation type="submission" date="2018-11" db="EMBL/GenBank/DDBJ databases">
        <authorList>
            <person name="Zhou Z."/>
            <person name="Wang G."/>
        </authorList>
    </citation>
    <scope>NUCLEOTIDE SEQUENCE [LARGE SCALE GENOMIC DNA]</scope>
    <source>
        <strain evidence="2 3">KCTC52004</strain>
    </source>
</reference>
<evidence type="ECO:0000313" key="2">
    <source>
        <dbReference type="EMBL" id="RRA99767.1"/>
    </source>
</evidence>
<dbReference type="RefSeq" id="WP_124877799.1">
    <property type="nucleotide sequence ID" value="NZ_RQJO01000011.1"/>
</dbReference>
<proteinExistence type="predicted"/>
<protein>
    <submittedName>
        <fullName evidence="2">DNA-binding protein</fullName>
    </submittedName>
</protein>
<organism evidence="2 3">
    <name type="scientific">Larkinella rosea</name>
    <dbReference type="NCBI Taxonomy" id="2025312"/>
    <lineage>
        <taxon>Bacteria</taxon>
        <taxon>Pseudomonadati</taxon>
        <taxon>Bacteroidota</taxon>
        <taxon>Cytophagia</taxon>
        <taxon>Cytophagales</taxon>
        <taxon>Spirosomataceae</taxon>
        <taxon>Larkinella</taxon>
    </lineage>
</organism>
<evidence type="ECO:0000259" key="1">
    <source>
        <dbReference type="SMART" id="SM00670"/>
    </source>
</evidence>
<dbReference type="SUPFAM" id="SSF88723">
    <property type="entry name" value="PIN domain-like"/>
    <property type="match status" value="1"/>
</dbReference>
<dbReference type="SMART" id="SM00670">
    <property type="entry name" value="PINc"/>
    <property type="match status" value="1"/>
</dbReference>
<dbReference type="OrthoDB" id="956795at2"/>
<accession>A0A3P1BFC2</accession>
<feature type="domain" description="PIN" evidence="1">
    <location>
        <begin position="7"/>
        <end position="125"/>
    </location>
</feature>
<evidence type="ECO:0000313" key="3">
    <source>
        <dbReference type="Proteomes" id="UP000271925"/>
    </source>
</evidence>
<dbReference type="InterPro" id="IPR029060">
    <property type="entry name" value="PIN-like_dom_sf"/>
</dbReference>
<keyword evidence="3" id="KW-1185">Reference proteome</keyword>
<dbReference type="Proteomes" id="UP000271925">
    <property type="component" value="Unassembled WGS sequence"/>
</dbReference>
<dbReference type="InterPro" id="IPR002716">
    <property type="entry name" value="PIN_dom"/>
</dbReference>
<sequence length="144" mass="16760">MVQQPAYDFVIDANVLFSCLISGRKDYLNLFVNYNIATPDFVVDELREHQDVILKKTRLPADRFHEFAARIFKDITIIPNFLISTQYYFQAFLLCRDIDPDDTSYLALALQYDVPLLTRDKLLVDGLRARGYTNVILLDELFSQ</sequence>
<dbReference type="Pfam" id="PF10130">
    <property type="entry name" value="PIN_2"/>
    <property type="match status" value="1"/>
</dbReference>
<dbReference type="GO" id="GO:0003677">
    <property type="term" value="F:DNA binding"/>
    <property type="evidence" value="ECO:0007669"/>
    <property type="project" value="UniProtKB-KW"/>
</dbReference>
<name>A0A3P1BFC2_9BACT</name>
<dbReference type="Gene3D" id="3.40.50.1010">
    <property type="entry name" value="5'-nuclease"/>
    <property type="match status" value="1"/>
</dbReference>
<dbReference type="AlphaFoldDB" id="A0A3P1BFC2"/>
<keyword evidence="2" id="KW-0238">DNA-binding</keyword>
<gene>
    <name evidence="2" type="ORF">EHT25_24350</name>
</gene>
<dbReference type="EMBL" id="RQJO01000011">
    <property type="protein sequence ID" value="RRA99767.1"/>
    <property type="molecule type" value="Genomic_DNA"/>
</dbReference>
<comment type="caution">
    <text evidence="2">The sequence shown here is derived from an EMBL/GenBank/DDBJ whole genome shotgun (WGS) entry which is preliminary data.</text>
</comment>